<evidence type="ECO:0000313" key="2">
    <source>
        <dbReference type="EMBL" id="GEQ85563.1"/>
    </source>
</evidence>
<reference evidence="2 3" key="1">
    <citation type="submission" date="2019-08" db="EMBL/GenBank/DDBJ databases">
        <title>Ulvibacter marinistellae sp. nov., isolated from a starfish, Patiria pectinifera.</title>
        <authorList>
            <person name="Kawano K."/>
            <person name="Ushijima N."/>
            <person name="Kihara M."/>
            <person name="Itoh H."/>
        </authorList>
    </citation>
    <scope>NUCLEOTIDE SEQUENCE [LARGE SCALE GENOMIC DNA]</scope>
    <source>
        <strain evidence="2 3">KK4</strain>
    </source>
</reference>
<dbReference type="OrthoDB" id="1358465at2"/>
<gene>
    <name evidence="2" type="ORF">ULMS_10710</name>
</gene>
<dbReference type="Proteomes" id="UP000326994">
    <property type="component" value="Unassembled WGS sequence"/>
</dbReference>
<feature type="transmembrane region" description="Helical" evidence="1">
    <location>
        <begin position="6"/>
        <end position="26"/>
    </location>
</feature>
<comment type="caution">
    <text evidence="2">The sequence shown here is derived from an EMBL/GenBank/DDBJ whole genome shotgun (WGS) entry which is preliminary data.</text>
</comment>
<keyword evidence="1" id="KW-0472">Membrane</keyword>
<dbReference type="RefSeq" id="WP_151893473.1">
    <property type="nucleotide sequence ID" value="NZ_BKCF01000001.1"/>
</dbReference>
<accession>A0A5J4FUQ0</accession>
<dbReference type="EMBL" id="BKCF01000001">
    <property type="protein sequence ID" value="GEQ85563.1"/>
    <property type="molecule type" value="Genomic_DNA"/>
</dbReference>
<keyword evidence="1" id="KW-0812">Transmembrane</keyword>
<evidence type="ECO:0000256" key="1">
    <source>
        <dbReference type="SAM" id="Phobius"/>
    </source>
</evidence>
<proteinExistence type="predicted"/>
<dbReference type="Gene3D" id="1.20.120.1490">
    <property type="match status" value="1"/>
</dbReference>
<evidence type="ECO:0000313" key="3">
    <source>
        <dbReference type="Proteomes" id="UP000326994"/>
    </source>
</evidence>
<keyword evidence="1" id="KW-1133">Transmembrane helix</keyword>
<keyword evidence="3" id="KW-1185">Reference proteome</keyword>
<dbReference type="AlphaFoldDB" id="A0A5J4FUQ0"/>
<organism evidence="2 3">
    <name type="scientific">Patiriisocius marinistellae</name>
    <dbReference type="NCBI Taxonomy" id="2494560"/>
    <lineage>
        <taxon>Bacteria</taxon>
        <taxon>Pseudomonadati</taxon>
        <taxon>Bacteroidota</taxon>
        <taxon>Flavobacteriia</taxon>
        <taxon>Flavobacteriales</taxon>
        <taxon>Flavobacteriaceae</taxon>
        <taxon>Patiriisocius</taxon>
    </lineage>
</organism>
<protein>
    <submittedName>
        <fullName evidence="2">Uncharacterized protein</fullName>
    </submittedName>
</protein>
<name>A0A5J4FUQ0_9FLAO</name>
<sequence length="154" mass="17968">MTKATVYFISIIGLVLFNLILVGILVTKPNTKQNQEIETIQNPKMVVIERLKFDENQIKQYVKLIDTHNIVIKEKDAEIARTKQQLYKLLSGNLMINKADSLTSVIGEIQKEIEMLHFDHFKDIKKLCNEKQQIKFEQLSIEISKIFERELPPQ</sequence>